<dbReference type="PROSITE" id="PS01031">
    <property type="entry name" value="SHSP"/>
    <property type="match status" value="1"/>
</dbReference>
<keyword evidence="7" id="KW-1185">Reference proteome</keyword>
<evidence type="ECO:0000259" key="5">
    <source>
        <dbReference type="PROSITE" id="PS01031"/>
    </source>
</evidence>
<dbReference type="InterPro" id="IPR002068">
    <property type="entry name" value="A-crystallin/Hsp20_dom"/>
</dbReference>
<dbReference type="CDD" id="cd06464">
    <property type="entry name" value="ACD_sHsps-like"/>
    <property type="match status" value="1"/>
</dbReference>
<dbReference type="Pfam" id="PF00011">
    <property type="entry name" value="HSP20"/>
    <property type="match status" value="1"/>
</dbReference>
<feature type="compositionally biased region" description="Basic and acidic residues" evidence="4">
    <location>
        <begin position="131"/>
        <end position="142"/>
    </location>
</feature>
<keyword evidence="1 6" id="KW-0346">Stress response</keyword>
<dbReference type="InterPro" id="IPR031107">
    <property type="entry name" value="Small_HSP"/>
</dbReference>
<dbReference type="SUPFAM" id="SSF49764">
    <property type="entry name" value="HSP20-like chaperones"/>
    <property type="match status" value="1"/>
</dbReference>
<feature type="domain" description="SHSP" evidence="5">
    <location>
        <begin position="51"/>
        <end position="219"/>
    </location>
</feature>
<feature type="region of interest" description="Disordered" evidence="4">
    <location>
        <begin position="107"/>
        <end position="161"/>
    </location>
</feature>
<evidence type="ECO:0000256" key="3">
    <source>
        <dbReference type="RuleBase" id="RU003616"/>
    </source>
</evidence>
<reference evidence="7" key="1">
    <citation type="journal article" date="2023" name="Mol. Phylogenet. Evol.">
        <title>Genome-scale phylogeny and comparative genomics of the fungal order Sordariales.</title>
        <authorList>
            <person name="Hensen N."/>
            <person name="Bonometti L."/>
            <person name="Westerberg I."/>
            <person name="Brannstrom I.O."/>
            <person name="Guillou S."/>
            <person name="Cros-Aarteil S."/>
            <person name="Calhoun S."/>
            <person name="Haridas S."/>
            <person name="Kuo A."/>
            <person name="Mondo S."/>
            <person name="Pangilinan J."/>
            <person name="Riley R."/>
            <person name="LaButti K."/>
            <person name="Andreopoulos B."/>
            <person name="Lipzen A."/>
            <person name="Chen C."/>
            <person name="Yan M."/>
            <person name="Daum C."/>
            <person name="Ng V."/>
            <person name="Clum A."/>
            <person name="Steindorff A."/>
            <person name="Ohm R.A."/>
            <person name="Martin F."/>
            <person name="Silar P."/>
            <person name="Natvig D.O."/>
            <person name="Lalanne C."/>
            <person name="Gautier V."/>
            <person name="Ament-Velasquez S.L."/>
            <person name="Kruys A."/>
            <person name="Hutchinson M.I."/>
            <person name="Powell A.J."/>
            <person name="Barry K."/>
            <person name="Miller A.N."/>
            <person name="Grigoriev I.V."/>
            <person name="Debuchy R."/>
            <person name="Gladieux P."/>
            <person name="Hiltunen Thoren M."/>
            <person name="Johannesson H."/>
        </authorList>
    </citation>
    <scope>NUCLEOTIDE SEQUENCE [LARGE SCALE GENOMIC DNA]</scope>
    <source>
        <strain evidence="7">CBS 340.73</strain>
    </source>
</reference>
<feature type="compositionally biased region" description="Basic and acidic residues" evidence="4">
    <location>
        <begin position="151"/>
        <end position="161"/>
    </location>
</feature>
<accession>A0AAN6N9U5</accession>
<dbReference type="InterPro" id="IPR008978">
    <property type="entry name" value="HSP20-like_chaperone"/>
</dbReference>
<sequence length="219" mass="24761">MSLFGLRTPYDSDPSFTPLFRLLDDFDNYSREVQGAGDETGRESGRQRRKRGVRTFTPKFDIRETENNYELHGELPGIERDDVIIEFTDPQTIVIRGRIERNYGLVEGGSKSGGEPQHTPHKVTVEEEGAEEAKEKAKEKGASTEVTKGPEATEEKQEKPKAAFEKYWAAERSIGEFNRSFSFPTRVDHDGVTANLKNGILTVIVPKAKKHETRRIAIH</sequence>
<dbReference type="AlphaFoldDB" id="A0AAN6N9U5"/>
<proteinExistence type="inferred from homology"/>
<gene>
    <name evidence="6" type="ORF">QBC46DRAFT_381549</name>
</gene>
<evidence type="ECO:0000256" key="4">
    <source>
        <dbReference type="SAM" id="MobiDB-lite"/>
    </source>
</evidence>
<evidence type="ECO:0000256" key="2">
    <source>
        <dbReference type="PROSITE-ProRule" id="PRU00285"/>
    </source>
</evidence>
<protein>
    <submittedName>
        <fullName evidence="6">Heat shock protein 30</fullName>
    </submittedName>
</protein>
<dbReference type="PANTHER" id="PTHR11527">
    <property type="entry name" value="HEAT-SHOCK PROTEIN 20 FAMILY MEMBER"/>
    <property type="match status" value="1"/>
</dbReference>
<evidence type="ECO:0000256" key="1">
    <source>
        <dbReference type="ARBA" id="ARBA00023016"/>
    </source>
</evidence>
<evidence type="ECO:0000313" key="7">
    <source>
        <dbReference type="Proteomes" id="UP001303473"/>
    </source>
</evidence>
<dbReference type="Gene3D" id="2.60.40.790">
    <property type="match status" value="1"/>
</dbReference>
<evidence type="ECO:0000313" key="6">
    <source>
        <dbReference type="EMBL" id="KAK3941830.1"/>
    </source>
</evidence>
<organism evidence="6 7">
    <name type="scientific">Diplogelasinospora grovesii</name>
    <dbReference type="NCBI Taxonomy" id="303347"/>
    <lineage>
        <taxon>Eukaryota</taxon>
        <taxon>Fungi</taxon>
        <taxon>Dikarya</taxon>
        <taxon>Ascomycota</taxon>
        <taxon>Pezizomycotina</taxon>
        <taxon>Sordariomycetes</taxon>
        <taxon>Sordariomycetidae</taxon>
        <taxon>Sordariales</taxon>
        <taxon>Diplogelasinosporaceae</taxon>
        <taxon>Diplogelasinospora</taxon>
    </lineage>
</organism>
<feature type="region of interest" description="Disordered" evidence="4">
    <location>
        <begin position="32"/>
        <end position="53"/>
    </location>
</feature>
<dbReference type="Proteomes" id="UP001303473">
    <property type="component" value="Unassembled WGS sequence"/>
</dbReference>
<comment type="caution">
    <text evidence="6">The sequence shown here is derived from an EMBL/GenBank/DDBJ whole genome shotgun (WGS) entry which is preliminary data.</text>
</comment>
<name>A0AAN6N9U5_9PEZI</name>
<dbReference type="EMBL" id="MU853779">
    <property type="protein sequence ID" value="KAK3941830.1"/>
    <property type="molecule type" value="Genomic_DNA"/>
</dbReference>
<comment type="similarity">
    <text evidence="2 3">Belongs to the small heat shock protein (HSP20) family.</text>
</comment>